<dbReference type="InterPro" id="IPR036179">
    <property type="entry name" value="Ig-like_dom_sf"/>
</dbReference>
<evidence type="ECO:0000313" key="7">
    <source>
        <dbReference type="Proteomes" id="UP001174909"/>
    </source>
</evidence>
<dbReference type="CDD" id="cd00063">
    <property type="entry name" value="FN3"/>
    <property type="match status" value="7"/>
</dbReference>
<keyword evidence="3" id="KW-0812">Transmembrane</keyword>
<feature type="domain" description="Fibronectin type-III" evidence="5">
    <location>
        <begin position="948"/>
        <end position="1038"/>
    </location>
</feature>
<dbReference type="SUPFAM" id="SSF48726">
    <property type="entry name" value="Immunoglobulin"/>
    <property type="match status" value="2"/>
</dbReference>
<dbReference type="InterPro" id="IPR050991">
    <property type="entry name" value="ECM_Regulatory_Proteins"/>
</dbReference>
<dbReference type="CDD" id="cd00096">
    <property type="entry name" value="Ig"/>
    <property type="match status" value="1"/>
</dbReference>
<feature type="domain" description="Fibronectin type-III" evidence="5">
    <location>
        <begin position="658"/>
        <end position="742"/>
    </location>
</feature>
<evidence type="ECO:0000256" key="2">
    <source>
        <dbReference type="SAM" id="MobiDB-lite"/>
    </source>
</evidence>
<feature type="domain" description="Fibronectin type-III" evidence="5">
    <location>
        <begin position="76"/>
        <end position="173"/>
    </location>
</feature>
<dbReference type="PROSITE" id="PS50835">
    <property type="entry name" value="IG_LIKE"/>
    <property type="match status" value="4"/>
</dbReference>
<evidence type="ECO:0000256" key="1">
    <source>
        <dbReference type="ARBA" id="ARBA00022737"/>
    </source>
</evidence>
<dbReference type="Proteomes" id="UP001174909">
    <property type="component" value="Unassembled WGS sequence"/>
</dbReference>
<dbReference type="Pfam" id="PF00041">
    <property type="entry name" value="fn3"/>
    <property type="match status" value="7"/>
</dbReference>
<reference evidence="6" key="1">
    <citation type="submission" date="2023-03" db="EMBL/GenBank/DDBJ databases">
        <authorList>
            <person name="Steffen K."/>
            <person name="Cardenas P."/>
        </authorList>
    </citation>
    <scope>NUCLEOTIDE SEQUENCE</scope>
</reference>
<dbReference type="SMART" id="SM00060">
    <property type="entry name" value="FN3"/>
    <property type="match status" value="7"/>
</dbReference>
<keyword evidence="3" id="KW-0472">Membrane</keyword>
<dbReference type="InterPro" id="IPR007110">
    <property type="entry name" value="Ig-like_dom"/>
</dbReference>
<keyword evidence="6" id="KW-0675">Receptor</keyword>
<dbReference type="PANTHER" id="PTHR46708:SF2">
    <property type="entry name" value="FIBRONECTIN TYPE-III DOMAIN-CONTAINING PROTEIN"/>
    <property type="match status" value="1"/>
</dbReference>
<evidence type="ECO:0000259" key="5">
    <source>
        <dbReference type="PROSITE" id="PS50853"/>
    </source>
</evidence>
<accession>A0AA35SXG8</accession>
<feature type="domain" description="Ig-like" evidence="4">
    <location>
        <begin position="874"/>
        <end position="944"/>
    </location>
</feature>
<dbReference type="Gene3D" id="2.60.40.10">
    <property type="entry name" value="Immunoglobulins"/>
    <property type="match status" value="9"/>
</dbReference>
<feature type="domain" description="Fibronectin type-III" evidence="5">
    <location>
        <begin position="569"/>
        <end position="656"/>
    </location>
</feature>
<feature type="domain" description="Ig-like" evidence="4">
    <location>
        <begin position="374"/>
        <end position="462"/>
    </location>
</feature>
<keyword evidence="7" id="KW-1185">Reference proteome</keyword>
<dbReference type="EMBL" id="CASHTH010002968">
    <property type="protein sequence ID" value="CAI8037920.1"/>
    <property type="molecule type" value="Genomic_DNA"/>
</dbReference>
<dbReference type="PANTHER" id="PTHR46708">
    <property type="entry name" value="TENASCIN"/>
    <property type="match status" value="1"/>
</dbReference>
<organism evidence="6 7">
    <name type="scientific">Geodia barretti</name>
    <name type="common">Barrett's horny sponge</name>
    <dbReference type="NCBI Taxonomy" id="519541"/>
    <lineage>
        <taxon>Eukaryota</taxon>
        <taxon>Metazoa</taxon>
        <taxon>Porifera</taxon>
        <taxon>Demospongiae</taxon>
        <taxon>Heteroscleromorpha</taxon>
        <taxon>Tetractinellida</taxon>
        <taxon>Astrophorina</taxon>
        <taxon>Geodiidae</taxon>
        <taxon>Geodia</taxon>
    </lineage>
</organism>
<evidence type="ECO:0000313" key="6">
    <source>
        <dbReference type="EMBL" id="CAI8037920.1"/>
    </source>
</evidence>
<dbReference type="InterPro" id="IPR003961">
    <property type="entry name" value="FN3_dom"/>
</dbReference>
<dbReference type="AlphaFoldDB" id="A0AA35SXG8"/>
<keyword evidence="1" id="KW-0677">Repeat</keyword>
<feature type="transmembrane region" description="Helical" evidence="3">
    <location>
        <begin position="1141"/>
        <end position="1166"/>
    </location>
</feature>
<evidence type="ECO:0000256" key="3">
    <source>
        <dbReference type="SAM" id="Phobius"/>
    </source>
</evidence>
<feature type="domain" description="Ig-like" evidence="4">
    <location>
        <begin position="495"/>
        <end position="565"/>
    </location>
</feature>
<feature type="domain" description="Fibronectin type-III" evidence="5">
    <location>
        <begin position="174"/>
        <end position="269"/>
    </location>
</feature>
<feature type="domain" description="Fibronectin type-III" evidence="5">
    <location>
        <begin position="271"/>
        <end position="364"/>
    </location>
</feature>
<dbReference type="SUPFAM" id="SSF49265">
    <property type="entry name" value="Fibronectin type III"/>
    <property type="match status" value="4"/>
</dbReference>
<dbReference type="InterPro" id="IPR013783">
    <property type="entry name" value="Ig-like_fold"/>
</dbReference>
<protein>
    <submittedName>
        <fullName evidence="6">Receptor-type tyrosine-protein phosphatase F</fullName>
    </submittedName>
</protein>
<sequence length="1255" mass="129625">MPSGYNISYRNTEYTDCFTKSNTISILTDSLGGNYNIVGLEEGTDYSITVALLMDGAVTDRNTVLQATAEAAPSAPPSEVMVASVTSSTITVVWGEVPCIHQNGAITGYSVQYGVMGSGSTESMAVDGDSSGGMATISGLEAATMYEYQVAGRTSAGPGEYSSTMTTLTSVRAPTVIDSSVGPFSISISWTSSGPVVERYEVEWQRDSSGVCPDEHMGSATVSGGSVRSYDITNLFGDSSYSIRVNATNAAGSAISDPLVVSTVEAAPTAPPASLSSSSVTPSSFSIQWGRVPCIHRNGDITGYSVLVHGNGSMQMIDINDPDVLTTDISGLVSDTMYLVQVAGVNGQGTGVYRDLAVTTPQTVYLNFGGMNLPTNGLVNISQLGNSTDTGLVCSTDQSTDGTPTGGWFNSDGTMLSTSSSEGFFVSDGSDGVYLLRGSGIPVEGIYTCRATDSSGNSRTVFVGLYNEQGGEVVIGGEIGFTLVSELTAEEPQFTLSCNSTDGPATSVIWTRDADTVGGGTTALNDAVAGHYTHTLTVTGRLGGVYICTVSNSISTAASQGQTISVASAPTNLMLIQTDATTIRVTWTPPSPLGSTTGYTVFYSSAESNEALDVREASTSEVELMNLAEGGSYSISLVARSQHLPSPTLTDTLDLVRVPRNLELSVADTTGTSITVSWTVAGGQVESYDIVWGTGLTTEVSGEEESYTIEGLEEGESYTITLTASNAAGSTTDDITASTTPAVYLNFGGMNLPTNGLVNISQLGNSTDTGLVCSTDQSADGTPAGGWFNPDGTMLSSSSSEGFFVSDGSDGVYLLRGSGIPVEGIYTCRATDSSGNSRTVFVGLYNEQGGEVVIGGEIGFTLVSELTAEEPQFTLSCNSTDGPATSVIWTRDADTVGEGTTVLNDAVAAHYTHTLTVTGRLGGVYVCTVSNSISTTTSSGQNIEVASSPTNLMVTQETPTSFRLSWTPPSPLGDTTGYTISYTGGGSSGSVNVAGGSTDSFSLTGLDSGETYTISLIGRSRHIPSAAITAQIVPIPAPGQVFVSVSSITATSISLSWSVSSGRVASWEVVWRPTDRGTESTSGPLSGTTYTIQQLDPSTNYTLTVSATNVAGTTDSTPILFSTASNQATSSSSELESGATIGGVVGAVLIIAAATLVLNVAIALLLRRQRGNYSTSAKRRSEMVGAPGSAATVLELSKLSDITYASPFQTTSNEAYNVVRGTGRTAEVEYEVPQNLPPSTSSFQPAAGDNTYEPV</sequence>
<dbReference type="FunFam" id="2.60.40.10:FF:000028">
    <property type="entry name" value="Neuronal cell adhesion molecule"/>
    <property type="match status" value="1"/>
</dbReference>
<keyword evidence="3" id="KW-1133">Transmembrane helix</keyword>
<evidence type="ECO:0000259" key="4">
    <source>
        <dbReference type="PROSITE" id="PS50835"/>
    </source>
</evidence>
<dbReference type="InterPro" id="IPR036116">
    <property type="entry name" value="FN3_sf"/>
</dbReference>
<name>A0AA35SXG8_GEOBA</name>
<dbReference type="PROSITE" id="PS50853">
    <property type="entry name" value="FN3"/>
    <property type="match status" value="7"/>
</dbReference>
<feature type="region of interest" description="Disordered" evidence="2">
    <location>
        <begin position="1233"/>
        <end position="1255"/>
    </location>
</feature>
<proteinExistence type="predicted"/>
<feature type="domain" description="Ig-like" evidence="4">
    <location>
        <begin position="753"/>
        <end position="841"/>
    </location>
</feature>
<gene>
    <name evidence="6" type="ORF">GBAR_LOCUS21180</name>
</gene>
<comment type="caution">
    <text evidence="6">The sequence shown here is derived from an EMBL/GenBank/DDBJ whole genome shotgun (WGS) entry which is preliminary data.</text>
</comment>
<feature type="domain" description="Fibronectin type-III" evidence="5">
    <location>
        <begin position="1039"/>
        <end position="1126"/>
    </location>
</feature>